<evidence type="ECO:0000313" key="2">
    <source>
        <dbReference type="Proteomes" id="UP000235145"/>
    </source>
</evidence>
<gene>
    <name evidence="1" type="ORF">LSAT_V11C500273590</name>
</gene>
<sequence>MTSLYKLYGWEVRGYPQKVYDVVLFNNKVDMLTTRWNELHPYITQFVLLETNSTFTSIPKPHYFVINREKFDLIEPRLTYGTISVQFRKGENSFIEKACQQLVFDHLLRIVGIEDGDLLIMSGVDEILSAHIIDLLRWCDGPPSVIHLNLNNYVTTRKSLSYKSIQSTKSQT</sequence>
<comment type="caution">
    <text evidence="1">The sequence shown here is derived from an EMBL/GenBank/DDBJ whole genome shotgun (WGS) entry which is preliminary data.</text>
</comment>
<protein>
    <submittedName>
        <fullName evidence="1">Uncharacterized protein</fullName>
    </submittedName>
</protein>
<dbReference type="GO" id="GO:0016757">
    <property type="term" value="F:glycosyltransferase activity"/>
    <property type="evidence" value="ECO:0000318"/>
    <property type="project" value="GO_Central"/>
</dbReference>
<dbReference type="InterPro" id="IPR006813">
    <property type="entry name" value="Glyco_trans_17"/>
</dbReference>
<dbReference type="EMBL" id="NBSK02000005">
    <property type="protein sequence ID" value="KAJ0203600.1"/>
    <property type="molecule type" value="Genomic_DNA"/>
</dbReference>
<keyword evidence="2" id="KW-1185">Reference proteome</keyword>
<dbReference type="GO" id="GO:0003830">
    <property type="term" value="F:beta-1,4-mannosylglycoprotein 4-beta-N-acetylglucosaminyltransferase activity"/>
    <property type="evidence" value="ECO:0007669"/>
    <property type="project" value="InterPro"/>
</dbReference>
<dbReference type="PANTHER" id="PTHR12224:SF22">
    <property type="entry name" value="GLYCOSYL TRANSFERASE, FAMILY 17"/>
    <property type="match status" value="1"/>
</dbReference>
<dbReference type="GO" id="GO:0006044">
    <property type="term" value="P:N-acetylglucosamine metabolic process"/>
    <property type="evidence" value="ECO:0000318"/>
    <property type="project" value="GO_Central"/>
</dbReference>
<dbReference type="Proteomes" id="UP000235145">
    <property type="component" value="Unassembled WGS sequence"/>
</dbReference>
<organism evidence="1 2">
    <name type="scientific">Lactuca sativa</name>
    <name type="common">Garden lettuce</name>
    <dbReference type="NCBI Taxonomy" id="4236"/>
    <lineage>
        <taxon>Eukaryota</taxon>
        <taxon>Viridiplantae</taxon>
        <taxon>Streptophyta</taxon>
        <taxon>Embryophyta</taxon>
        <taxon>Tracheophyta</taxon>
        <taxon>Spermatophyta</taxon>
        <taxon>Magnoliopsida</taxon>
        <taxon>eudicotyledons</taxon>
        <taxon>Gunneridae</taxon>
        <taxon>Pentapetalae</taxon>
        <taxon>asterids</taxon>
        <taxon>campanulids</taxon>
        <taxon>Asterales</taxon>
        <taxon>Asteraceae</taxon>
        <taxon>Cichorioideae</taxon>
        <taxon>Cichorieae</taxon>
        <taxon>Lactucinae</taxon>
        <taxon>Lactuca</taxon>
    </lineage>
</organism>
<reference evidence="1 2" key="1">
    <citation type="journal article" date="2017" name="Nat. Commun.">
        <title>Genome assembly with in vitro proximity ligation data and whole-genome triplication in lettuce.</title>
        <authorList>
            <person name="Reyes-Chin-Wo S."/>
            <person name="Wang Z."/>
            <person name="Yang X."/>
            <person name="Kozik A."/>
            <person name="Arikit S."/>
            <person name="Song C."/>
            <person name="Xia L."/>
            <person name="Froenicke L."/>
            <person name="Lavelle D.O."/>
            <person name="Truco M.J."/>
            <person name="Xia R."/>
            <person name="Zhu S."/>
            <person name="Xu C."/>
            <person name="Xu H."/>
            <person name="Xu X."/>
            <person name="Cox K."/>
            <person name="Korf I."/>
            <person name="Meyers B.C."/>
            <person name="Michelmore R.W."/>
        </authorList>
    </citation>
    <scope>NUCLEOTIDE SEQUENCE [LARGE SCALE GENOMIC DNA]</scope>
    <source>
        <strain evidence="2">cv. Salinas</strain>
        <tissue evidence="1">Seedlings</tissue>
    </source>
</reference>
<accession>A0A9R1VCH8</accession>
<dbReference type="Pfam" id="PF04724">
    <property type="entry name" value="Glyco_transf_17"/>
    <property type="match status" value="1"/>
</dbReference>
<dbReference type="AlphaFoldDB" id="A0A9R1VCH8"/>
<evidence type="ECO:0000313" key="1">
    <source>
        <dbReference type="EMBL" id="KAJ0203600.1"/>
    </source>
</evidence>
<dbReference type="GO" id="GO:0016020">
    <property type="term" value="C:membrane"/>
    <property type="evidence" value="ECO:0007669"/>
    <property type="project" value="InterPro"/>
</dbReference>
<proteinExistence type="predicted"/>
<dbReference type="PANTHER" id="PTHR12224">
    <property type="entry name" value="BETA-1,4-MANNOSYL-GLYCOPROTEIN BETA-1,4-N-ACETYLGLUCOSAMINYL-TRANSFERASE"/>
    <property type="match status" value="1"/>
</dbReference>
<name>A0A9R1VCH8_LACSA</name>